<dbReference type="VEuPathDB" id="VectorBase:ADIR007568"/>
<protein>
    <recommendedName>
        <fullName evidence="4">VM domain-containing protein</fullName>
    </recommendedName>
</protein>
<evidence type="ECO:0000313" key="2">
    <source>
        <dbReference type="EnsemblMetazoa" id="ADIR007568-PA"/>
    </source>
</evidence>
<evidence type="ECO:0000256" key="1">
    <source>
        <dbReference type="SAM" id="SignalP"/>
    </source>
</evidence>
<reference evidence="2" key="2">
    <citation type="submission" date="2020-05" db="UniProtKB">
        <authorList>
            <consortium name="EnsemblMetazoa"/>
        </authorList>
    </citation>
    <scope>IDENTIFICATION</scope>
    <source>
        <strain evidence="2">WRAIR2</strain>
    </source>
</reference>
<organism evidence="2 3">
    <name type="scientific">Anopheles dirus</name>
    <dbReference type="NCBI Taxonomy" id="7168"/>
    <lineage>
        <taxon>Eukaryota</taxon>
        <taxon>Metazoa</taxon>
        <taxon>Ecdysozoa</taxon>
        <taxon>Arthropoda</taxon>
        <taxon>Hexapoda</taxon>
        <taxon>Insecta</taxon>
        <taxon>Pterygota</taxon>
        <taxon>Neoptera</taxon>
        <taxon>Endopterygota</taxon>
        <taxon>Diptera</taxon>
        <taxon>Nematocera</taxon>
        <taxon>Culicoidea</taxon>
        <taxon>Culicidae</taxon>
        <taxon>Anophelinae</taxon>
        <taxon>Anopheles</taxon>
    </lineage>
</organism>
<reference evidence="3" key="1">
    <citation type="submission" date="2013-03" db="EMBL/GenBank/DDBJ databases">
        <title>The Genome Sequence of Anopheles dirus WRAIR2.</title>
        <authorList>
            <consortium name="The Broad Institute Genomics Platform"/>
            <person name="Neafsey D.E."/>
            <person name="Walton C."/>
            <person name="Walker B."/>
            <person name="Young S.K."/>
            <person name="Zeng Q."/>
            <person name="Gargeya S."/>
            <person name="Fitzgerald M."/>
            <person name="Haas B."/>
            <person name="Abouelleil A."/>
            <person name="Allen A.W."/>
            <person name="Alvarado L."/>
            <person name="Arachchi H.M."/>
            <person name="Berlin A.M."/>
            <person name="Chapman S.B."/>
            <person name="Gainer-Dewar J."/>
            <person name="Goldberg J."/>
            <person name="Griggs A."/>
            <person name="Gujja S."/>
            <person name="Hansen M."/>
            <person name="Howarth C."/>
            <person name="Imamovic A."/>
            <person name="Ireland A."/>
            <person name="Larimer J."/>
            <person name="McCowan C."/>
            <person name="Murphy C."/>
            <person name="Pearson M."/>
            <person name="Poon T.W."/>
            <person name="Priest M."/>
            <person name="Roberts A."/>
            <person name="Saif S."/>
            <person name="Shea T."/>
            <person name="Sisk P."/>
            <person name="Sykes S."/>
            <person name="Wortman J."/>
            <person name="Nusbaum C."/>
            <person name="Birren B."/>
        </authorList>
    </citation>
    <scope>NUCLEOTIDE SEQUENCE [LARGE SCALE GENOMIC DNA]</scope>
    <source>
        <strain evidence="3">WRAIR2</strain>
    </source>
</reference>
<sequence>MKSIVALALFAACLALVHSACVRPLGYHTYNVDPSCEHPYYSVGTYAYSPYGRYFSSAYYPGACGCGSCPSCLSAAAYVAPFYVDV</sequence>
<proteinExistence type="predicted"/>
<evidence type="ECO:0000313" key="3">
    <source>
        <dbReference type="Proteomes" id="UP000075884"/>
    </source>
</evidence>
<dbReference type="Proteomes" id="UP000075884">
    <property type="component" value="Unassembled WGS sequence"/>
</dbReference>
<keyword evidence="1" id="KW-0732">Signal</keyword>
<keyword evidence="3" id="KW-1185">Reference proteome</keyword>
<accession>A0A182NIU3</accession>
<dbReference type="EnsemblMetazoa" id="ADIR007568-RA">
    <property type="protein sequence ID" value="ADIR007568-PA"/>
    <property type="gene ID" value="ADIR007568"/>
</dbReference>
<name>A0A182NIU3_9DIPT</name>
<feature type="signal peptide" evidence="1">
    <location>
        <begin position="1"/>
        <end position="19"/>
    </location>
</feature>
<dbReference type="AlphaFoldDB" id="A0A182NIU3"/>
<evidence type="ECO:0008006" key="4">
    <source>
        <dbReference type="Google" id="ProtNLM"/>
    </source>
</evidence>
<feature type="chain" id="PRO_5008129943" description="VM domain-containing protein" evidence="1">
    <location>
        <begin position="20"/>
        <end position="86"/>
    </location>
</feature>